<evidence type="ECO:0000313" key="2">
    <source>
        <dbReference type="EMBL" id="THU81114.1"/>
    </source>
</evidence>
<evidence type="ECO:0000256" key="1">
    <source>
        <dbReference type="SAM" id="MobiDB-lite"/>
    </source>
</evidence>
<gene>
    <name evidence="2" type="ORF">K435DRAFT_809347</name>
</gene>
<feature type="region of interest" description="Disordered" evidence="1">
    <location>
        <begin position="53"/>
        <end position="88"/>
    </location>
</feature>
<dbReference type="EMBL" id="ML179839">
    <property type="protein sequence ID" value="THU81114.1"/>
    <property type="molecule type" value="Genomic_DNA"/>
</dbReference>
<dbReference type="AlphaFoldDB" id="A0A4S8KYJ9"/>
<dbReference type="Proteomes" id="UP000297245">
    <property type="component" value="Unassembled WGS sequence"/>
</dbReference>
<protein>
    <submittedName>
        <fullName evidence="2">Uncharacterized protein</fullName>
    </submittedName>
</protein>
<name>A0A4S8KYJ9_DENBC</name>
<evidence type="ECO:0000313" key="3">
    <source>
        <dbReference type="Proteomes" id="UP000297245"/>
    </source>
</evidence>
<proteinExistence type="predicted"/>
<reference evidence="2 3" key="1">
    <citation type="journal article" date="2019" name="Nat. Ecol. Evol.">
        <title>Megaphylogeny resolves global patterns of mushroom evolution.</title>
        <authorList>
            <person name="Varga T."/>
            <person name="Krizsan K."/>
            <person name="Foldi C."/>
            <person name="Dima B."/>
            <person name="Sanchez-Garcia M."/>
            <person name="Sanchez-Ramirez S."/>
            <person name="Szollosi G.J."/>
            <person name="Szarkandi J.G."/>
            <person name="Papp V."/>
            <person name="Albert L."/>
            <person name="Andreopoulos W."/>
            <person name="Angelini C."/>
            <person name="Antonin V."/>
            <person name="Barry K.W."/>
            <person name="Bougher N.L."/>
            <person name="Buchanan P."/>
            <person name="Buyck B."/>
            <person name="Bense V."/>
            <person name="Catcheside P."/>
            <person name="Chovatia M."/>
            <person name="Cooper J."/>
            <person name="Damon W."/>
            <person name="Desjardin D."/>
            <person name="Finy P."/>
            <person name="Geml J."/>
            <person name="Haridas S."/>
            <person name="Hughes K."/>
            <person name="Justo A."/>
            <person name="Karasinski D."/>
            <person name="Kautmanova I."/>
            <person name="Kiss B."/>
            <person name="Kocsube S."/>
            <person name="Kotiranta H."/>
            <person name="LaButti K.M."/>
            <person name="Lechner B.E."/>
            <person name="Liimatainen K."/>
            <person name="Lipzen A."/>
            <person name="Lukacs Z."/>
            <person name="Mihaltcheva S."/>
            <person name="Morgado L.N."/>
            <person name="Niskanen T."/>
            <person name="Noordeloos M.E."/>
            <person name="Ohm R.A."/>
            <person name="Ortiz-Santana B."/>
            <person name="Ovrebo C."/>
            <person name="Racz N."/>
            <person name="Riley R."/>
            <person name="Savchenko A."/>
            <person name="Shiryaev A."/>
            <person name="Soop K."/>
            <person name="Spirin V."/>
            <person name="Szebenyi C."/>
            <person name="Tomsovsky M."/>
            <person name="Tulloss R.E."/>
            <person name="Uehling J."/>
            <person name="Grigoriev I.V."/>
            <person name="Vagvolgyi C."/>
            <person name="Papp T."/>
            <person name="Martin F.M."/>
            <person name="Miettinen O."/>
            <person name="Hibbett D.S."/>
            <person name="Nagy L.G."/>
        </authorList>
    </citation>
    <scope>NUCLEOTIDE SEQUENCE [LARGE SCALE GENOMIC DNA]</scope>
    <source>
        <strain evidence="2 3">CBS 962.96</strain>
    </source>
</reference>
<keyword evidence="3" id="KW-1185">Reference proteome</keyword>
<sequence>MIWYLRNTLSRKGLDDGGCLNNSSSVHYRGCRSIAPVVPPSSYSDDLFISPATDTSGSLTNFNDKYDEPIDPTQKRHPSATESDENWDIGSLSVDEMQPEYYTLVSTPKNILV</sequence>
<organism evidence="2 3">
    <name type="scientific">Dendrothele bispora (strain CBS 962.96)</name>
    <dbReference type="NCBI Taxonomy" id="1314807"/>
    <lineage>
        <taxon>Eukaryota</taxon>
        <taxon>Fungi</taxon>
        <taxon>Dikarya</taxon>
        <taxon>Basidiomycota</taxon>
        <taxon>Agaricomycotina</taxon>
        <taxon>Agaricomycetes</taxon>
        <taxon>Agaricomycetidae</taxon>
        <taxon>Agaricales</taxon>
        <taxon>Agaricales incertae sedis</taxon>
        <taxon>Dendrothele</taxon>
    </lineage>
</organism>
<feature type="compositionally biased region" description="Polar residues" evidence="1">
    <location>
        <begin position="53"/>
        <end position="63"/>
    </location>
</feature>
<accession>A0A4S8KYJ9</accession>